<evidence type="ECO:0000256" key="1">
    <source>
        <dbReference type="ARBA" id="ARBA00005896"/>
    </source>
</evidence>
<keyword evidence="8" id="KW-1185">Reference proteome</keyword>
<accession>A0ABQ0L810</accession>
<protein>
    <submittedName>
        <fullName evidence="7">Taurine catabolism dioxygenase</fullName>
    </submittedName>
</protein>
<evidence type="ECO:0000259" key="6">
    <source>
        <dbReference type="Pfam" id="PF02668"/>
    </source>
</evidence>
<keyword evidence="3 7" id="KW-0223">Dioxygenase</keyword>
<reference evidence="7" key="1">
    <citation type="submission" date="2014-09" db="EMBL/GenBank/DDBJ databases">
        <title>Genome sequence of the luminous mushroom Mycena chlorophos for searching fungal bioluminescence genes.</title>
        <authorList>
            <person name="Tanaka Y."/>
            <person name="Kasuga D."/>
            <person name="Oba Y."/>
            <person name="Hase S."/>
            <person name="Sato K."/>
            <person name="Oba Y."/>
            <person name="Sakakibara Y."/>
        </authorList>
    </citation>
    <scope>NUCLEOTIDE SEQUENCE</scope>
</reference>
<dbReference type="PANTHER" id="PTHR30468">
    <property type="entry name" value="ALPHA-KETOGLUTARATE-DEPENDENT SULFONATE DIOXYGENASE"/>
    <property type="match status" value="1"/>
</dbReference>
<organism evidence="7 8">
    <name type="scientific">Mycena chlorophos</name>
    <name type="common">Agaric fungus</name>
    <name type="synonym">Agaricus chlorophos</name>
    <dbReference type="NCBI Taxonomy" id="658473"/>
    <lineage>
        <taxon>Eukaryota</taxon>
        <taxon>Fungi</taxon>
        <taxon>Dikarya</taxon>
        <taxon>Basidiomycota</taxon>
        <taxon>Agaricomycotina</taxon>
        <taxon>Agaricomycetes</taxon>
        <taxon>Agaricomycetidae</taxon>
        <taxon>Agaricales</taxon>
        <taxon>Marasmiineae</taxon>
        <taxon>Mycenaceae</taxon>
        <taxon>Mycena</taxon>
    </lineage>
</organism>
<dbReference type="InterPro" id="IPR003819">
    <property type="entry name" value="TauD/TfdA-like"/>
</dbReference>
<sequence>MPLAQKRLYTMKVSCQCFPAAEQSTQLRADGSAFGRLEWCSSLFSLPKTPPTCLFHSTMVAAPPSPPSTNTTAPLGSLSKYESVDLTAHIGTRFPSAATTQLSQLLTAPNSDELIKDLATLVSHRGVVFFSAQDLTLDQQKELGRRLGRLAGNPESSGLHVHPISEDTPEIAKDVSIITSEENGIARTGYKRNQRAAASWHTDITFEPVPSDYAILKMHTLPPVGGDTLWASGYEAYDKLSPAYQKFLETLTALHSGAGFIELAQRIGRTINEPRGSPENVGTHLTAIHPVIRTHPVTGYKTLFVNKTFTEKIVELTDDESEDILAYLARHVSENHDMQVRYTWATNDVAIWDNRCTFHTATNDYAAGQLRAGNRVVSIGEKPYLDPAAPSRRQALGMDLYEVPSVKGVLRSKGLMM</sequence>
<evidence type="ECO:0000313" key="7">
    <source>
        <dbReference type="EMBL" id="GAT47112.1"/>
    </source>
</evidence>
<dbReference type="EMBL" id="DF843160">
    <property type="protein sequence ID" value="GAT47112.1"/>
    <property type="molecule type" value="Genomic_DNA"/>
</dbReference>
<dbReference type="SUPFAM" id="SSF51197">
    <property type="entry name" value="Clavaminate synthase-like"/>
    <property type="match status" value="1"/>
</dbReference>
<proteinExistence type="inferred from homology"/>
<evidence type="ECO:0000256" key="5">
    <source>
        <dbReference type="ARBA" id="ARBA00023004"/>
    </source>
</evidence>
<gene>
    <name evidence="7" type="ORF">MCHLO_04593</name>
</gene>
<evidence type="ECO:0000313" key="8">
    <source>
        <dbReference type="Proteomes" id="UP000815677"/>
    </source>
</evidence>
<dbReference type="InterPro" id="IPR042098">
    <property type="entry name" value="TauD-like_sf"/>
</dbReference>
<dbReference type="InterPro" id="IPR051323">
    <property type="entry name" value="AtsK-like"/>
</dbReference>
<feature type="domain" description="TauD/TfdA-like" evidence="6">
    <location>
        <begin position="108"/>
        <end position="374"/>
    </location>
</feature>
<keyword evidence="4" id="KW-0560">Oxidoreductase</keyword>
<dbReference type="Proteomes" id="UP000815677">
    <property type="component" value="Unassembled WGS sequence"/>
</dbReference>
<dbReference type="GO" id="GO:0051213">
    <property type="term" value="F:dioxygenase activity"/>
    <property type="evidence" value="ECO:0007669"/>
    <property type="project" value="UniProtKB-KW"/>
</dbReference>
<name>A0ABQ0L810_MYCCL</name>
<evidence type="ECO:0000256" key="4">
    <source>
        <dbReference type="ARBA" id="ARBA00023002"/>
    </source>
</evidence>
<dbReference type="PANTHER" id="PTHR30468:SF10">
    <property type="entry name" value="TAUD_TFDA-LIKE DOMAIN-CONTAINING PROTEIN"/>
    <property type="match status" value="1"/>
</dbReference>
<comment type="similarity">
    <text evidence="1">Belongs to the TfdA dioxygenase family.</text>
</comment>
<keyword evidence="2" id="KW-0479">Metal-binding</keyword>
<keyword evidence="5" id="KW-0408">Iron</keyword>
<evidence type="ECO:0000256" key="3">
    <source>
        <dbReference type="ARBA" id="ARBA00022964"/>
    </source>
</evidence>
<evidence type="ECO:0000256" key="2">
    <source>
        <dbReference type="ARBA" id="ARBA00022723"/>
    </source>
</evidence>
<dbReference type="Pfam" id="PF02668">
    <property type="entry name" value="TauD"/>
    <property type="match status" value="1"/>
</dbReference>
<dbReference type="Gene3D" id="3.60.130.10">
    <property type="entry name" value="Clavaminate synthase-like"/>
    <property type="match status" value="1"/>
</dbReference>